<protein>
    <recommendedName>
        <fullName evidence="6">Transmembrane protein</fullName>
    </recommendedName>
</protein>
<reference evidence="3" key="3">
    <citation type="journal article" date="2022" name="BMC Genomics">
        <title>Comparative genome analysis of mycobacteria focusing on tRNA and non-coding RNA.</title>
        <authorList>
            <person name="Behra P.R.K."/>
            <person name="Pettersson B.M.F."/>
            <person name="Ramesh M."/>
            <person name="Das S."/>
            <person name="Dasgupta S."/>
            <person name="Kirsebom L.A."/>
        </authorList>
    </citation>
    <scope>NUCLEOTIDE SEQUENCE</scope>
    <source>
        <strain evidence="3">DSM 44203</strain>
    </source>
</reference>
<dbReference type="EMBL" id="BCTA01000036">
    <property type="protein sequence ID" value="GAT09718.1"/>
    <property type="molecule type" value="Genomic_DNA"/>
</dbReference>
<keyword evidence="4" id="KW-1185">Reference proteome</keyword>
<keyword evidence="1" id="KW-0472">Membrane</keyword>
<evidence type="ECO:0000256" key="1">
    <source>
        <dbReference type="SAM" id="Phobius"/>
    </source>
</evidence>
<sequence>MARVTVTDPEGETVTVRRWWWRTLPWQTGFDTLDTFFFLLMLPFLVMWPVWLALKWLGVSWKIVIERDGLRVGRERVRGWRRSGERIHEIAASVQAGTYPLDPVEEPAAS</sequence>
<evidence type="ECO:0000313" key="5">
    <source>
        <dbReference type="Proteomes" id="UP001207528"/>
    </source>
</evidence>
<dbReference type="Proteomes" id="UP001207528">
    <property type="component" value="Unassembled WGS sequence"/>
</dbReference>
<keyword evidence="1" id="KW-0812">Transmembrane</keyword>
<name>A0AAW5SJ44_MYCNV</name>
<comment type="caution">
    <text evidence="3">The sequence shown here is derived from an EMBL/GenBank/DDBJ whole genome shotgun (WGS) entry which is preliminary data.</text>
</comment>
<evidence type="ECO:0008006" key="6">
    <source>
        <dbReference type="Google" id="ProtNLM"/>
    </source>
</evidence>
<proteinExistence type="predicted"/>
<gene>
    <name evidence="3" type="ORF">H7I77_12235</name>
    <name evidence="2" type="ORF">RMCN_2851</name>
</gene>
<reference evidence="3" key="2">
    <citation type="submission" date="2020-07" db="EMBL/GenBank/DDBJ databases">
        <authorList>
            <person name="Pettersson B.M.F."/>
            <person name="Behra P.R.K."/>
            <person name="Ramesh M."/>
            <person name="Das S."/>
            <person name="Dasgupta S."/>
            <person name="Kirsebom L.A."/>
        </authorList>
    </citation>
    <scope>NUCLEOTIDE SEQUENCE</scope>
    <source>
        <strain evidence="3">DSM 44203</strain>
    </source>
</reference>
<keyword evidence="1" id="KW-1133">Transmembrane helix</keyword>
<reference evidence="2 4" key="1">
    <citation type="journal article" date="2016" name="Genome Announc.">
        <title>Draft Genome Sequences of Five Rapidly Growing Mycobacterium Species, M. thermoresistibile, M. fortuitum subsp. acetamidolyticum, M. canariasense, M. brisbanense, and M. novocastrense.</title>
        <authorList>
            <person name="Katahira K."/>
            <person name="Ogura Y."/>
            <person name="Gotoh Y."/>
            <person name="Hayashi T."/>
        </authorList>
    </citation>
    <scope>NUCLEOTIDE SEQUENCE [LARGE SCALE GENOMIC DNA]</scope>
    <source>
        <strain evidence="2 4">JCM18114</strain>
    </source>
</reference>
<dbReference type="EMBL" id="JACKTI010000035">
    <property type="protein sequence ID" value="MCV7024113.1"/>
    <property type="molecule type" value="Genomic_DNA"/>
</dbReference>
<dbReference type="AlphaFoldDB" id="A0AAW5SJ44"/>
<dbReference type="RefSeq" id="WP_064415800.1">
    <property type="nucleotide sequence ID" value="NZ_BCTA01000036.1"/>
</dbReference>
<feature type="transmembrane region" description="Helical" evidence="1">
    <location>
        <begin position="36"/>
        <end position="57"/>
    </location>
</feature>
<evidence type="ECO:0000313" key="4">
    <source>
        <dbReference type="Proteomes" id="UP000069773"/>
    </source>
</evidence>
<evidence type="ECO:0000313" key="3">
    <source>
        <dbReference type="EMBL" id="MCV7024113.1"/>
    </source>
</evidence>
<accession>A0AAW5SJ44</accession>
<organism evidence="3 5">
    <name type="scientific">Mycolicibacterium novocastrense</name>
    <name type="common">Mycobacterium novocastrense</name>
    <dbReference type="NCBI Taxonomy" id="59813"/>
    <lineage>
        <taxon>Bacteria</taxon>
        <taxon>Bacillati</taxon>
        <taxon>Actinomycetota</taxon>
        <taxon>Actinomycetes</taxon>
        <taxon>Mycobacteriales</taxon>
        <taxon>Mycobacteriaceae</taxon>
        <taxon>Mycolicibacterium</taxon>
    </lineage>
</organism>
<dbReference type="Proteomes" id="UP000069773">
    <property type="component" value="Unassembled WGS sequence"/>
</dbReference>
<evidence type="ECO:0000313" key="2">
    <source>
        <dbReference type="EMBL" id="GAT09718.1"/>
    </source>
</evidence>